<dbReference type="Pfam" id="PF02922">
    <property type="entry name" value="CBM_48"/>
    <property type="match status" value="1"/>
</dbReference>
<dbReference type="Gene3D" id="2.60.40.10">
    <property type="entry name" value="Immunoglobulins"/>
    <property type="match status" value="1"/>
</dbReference>
<keyword evidence="6" id="KW-0808">Transferase</keyword>
<evidence type="ECO:0000256" key="8">
    <source>
        <dbReference type="PIRSR" id="PIRSR000463-1"/>
    </source>
</evidence>
<dbReference type="InterPro" id="IPR013783">
    <property type="entry name" value="Ig-like_fold"/>
</dbReference>
<dbReference type="PIRSF" id="PIRSF000463">
    <property type="entry name" value="GlgB"/>
    <property type="match status" value="1"/>
</dbReference>
<dbReference type="Pfam" id="PF02806">
    <property type="entry name" value="Alpha-amylase_C"/>
    <property type="match status" value="1"/>
</dbReference>
<dbReference type="Gene3D" id="3.20.20.80">
    <property type="entry name" value="Glycosidases"/>
    <property type="match status" value="1"/>
</dbReference>
<keyword evidence="7" id="KW-0119">Carbohydrate metabolism</keyword>
<evidence type="ECO:0000256" key="1">
    <source>
        <dbReference type="ARBA" id="ARBA00000826"/>
    </source>
</evidence>
<dbReference type="InterPro" id="IPR014756">
    <property type="entry name" value="Ig_E-set"/>
</dbReference>
<keyword evidence="5" id="KW-0328">Glycosyltransferase</keyword>
<evidence type="ECO:0000256" key="7">
    <source>
        <dbReference type="ARBA" id="ARBA00023277"/>
    </source>
</evidence>
<dbReference type="InterPro" id="IPR017853">
    <property type="entry name" value="GH"/>
</dbReference>
<dbReference type="STRING" id="320787.CA2015_3857"/>
<evidence type="ECO:0000256" key="3">
    <source>
        <dbReference type="ARBA" id="ARBA00009000"/>
    </source>
</evidence>
<comment type="catalytic activity">
    <reaction evidence="1">
        <text>Transfers a segment of a (1-&gt;4)-alpha-D-glucan chain to a primary hydroxy group in a similar glucan chain.</text>
        <dbReference type="EC" id="2.4.1.18"/>
    </reaction>
</comment>
<name>A0A0H4PG66_9BACT</name>
<dbReference type="SUPFAM" id="SSF81296">
    <property type="entry name" value="E set domains"/>
    <property type="match status" value="1"/>
</dbReference>
<feature type="domain" description="Glycosyl hydrolase family 13 catalytic" evidence="9">
    <location>
        <begin position="190"/>
        <end position="557"/>
    </location>
</feature>
<proteinExistence type="inferred from homology"/>
<comment type="function">
    <text evidence="2">Catalyzes the formation of the alpha-1,6-glucosidic linkages in glycogen by scission of a 1,4-alpha-linked oligosaccharide from growing alpha-1,4-glucan chains and the subsequent attachment of the oligosaccharide to the alpha-1,6 position.</text>
</comment>
<dbReference type="Proteomes" id="UP000036520">
    <property type="component" value="Chromosome"/>
</dbReference>
<dbReference type="GO" id="GO:0003844">
    <property type="term" value="F:1,4-alpha-glucan branching enzyme activity"/>
    <property type="evidence" value="ECO:0007669"/>
    <property type="project" value="UniProtKB-EC"/>
</dbReference>
<dbReference type="SMART" id="SM00642">
    <property type="entry name" value="Aamy"/>
    <property type="match status" value="1"/>
</dbReference>
<comment type="similarity">
    <text evidence="3">Belongs to the glycosyl hydrolase 13 family. GlgB subfamily.</text>
</comment>
<evidence type="ECO:0000259" key="9">
    <source>
        <dbReference type="SMART" id="SM00642"/>
    </source>
</evidence>
<evidence type="ECO:0000256" key="6">
    <source>
        <dbReference type="ARBA" id="ARBA00022679"/>
    </source>
</evidence>
<evidence type="ECO:0000256" key="5">
    <source>
        <dbReference type="ARBA" id="ARBA00022676"/>
    </source>
</evidence>
<evidence type="ECO:0000313" key="11">
    <source>
        <dbReference type="Proteomes" id="UP000036520"/>
    </source>
</evidence>
<dbReference type="InterPro" id="IPR006047">
    <property type="entry name" value="GH13_cat_dom"/>
</dbReference>
<reference evidence="10 11" key="1">
    <citation type="submission" date="2015-07" db="EMBL/GenBank/DDBJ databases">
        <authorList>
            <person name="Kim K.M."/>
        </authorList>
    </citation>
    <scope>NUCLEOTIDE SEQUENCE [LARGE SCALE GENOMIC DNA]</scope>
    <source>
        <strain evidence="10 11">KCTC 12363</strain>
    </source>
</reference>
<dbReference type="PATRIC" id="fig|320787.5.peg.4221"/>
<gene>
    <name evidence="10" type="ORF">CA2015_3857</name>
</gene>
<evidence type="ECO:0000256" key="2">
    <source>
        <dbReference type="ARBA" id="ARBA00002953"/>
    </source>
</evidence>
<dbReference type="PANTHER" id="PTHR43651">
    <property type="entry name" value="1,4-ALPHA-GLUCAN-BRANCHING ENZYME"/>
    <property type="match status" value="1"/>
</dbReference>
<organism evidence="10 11">
    <name type="scientific">Cyclobacterium amurskyense</name>
    <dbReference type="NCBI Taxonomy" id="320787"/>
    <lineage>
        <taxon>Bacteria</taxon>
        <taxon>Pseudomonadati</taxon>
        <taxon>Bacteroidota</taxon>
        <taxon>Cytophagia</taxon>
        <taxon>Cytophagales</taxon>
        <taxon>Cyclobacteriaceae</taxon>
        <taxon>Cyclobacterium</taxon>
    </lineage>
</organism>
<evidence type="ECO:0000313" key="10">
    <source>
        <dbReference type="EMBL" id="AKP53224.1"/>
    </source>
</evidence>
<dbReference type="Pfam" id="PF00128">
    <property type="entry name" value="Alpha-amylase"/>
    <property type="match status" value="1"/>
</dbReference>
<keyword evidence="11" id="KW-1185">Reference proteome</keyword>
<dbReference type="KEGG" id="camu:CA2015_3857"/>
<dbReference type="EC" id="2.4.1.18" evidence="4"/>
<dbReference type="OrthoDB" id="9761875at2"/>
<dbReference type="RefSeq" id="WP_048643347.1">
    <property type="nucleotide sequence ID" value="NZ_CP012040.1"/>
</dbReference>
<dbReference type="CDD" id="cd02854">
    <property type="entry name" value="E_set_GBE_euk_N"/>
    <property type="match status" value="1"/>
</dbReference>
<dbReference type="InterPro" id="IPR013780">
    <property type="entry name" value="Glyco_hydro_b"/>
</dbReference>
<sequence length="666" mass="78020">MKLKIVQEDPWLEDYKEEIYQRWVRFQLAYKELANDEKGLIEFASGHEYFGINFDINRQAWIYREWAPEAEALFLIGDFNNWDRSSHPLQMDQWGVWEIVLPYSEYKDRLVHKSLVKVHVVAVNGNMDRIPAYIRRVVQDEESKDFSGQIWAPEKPFIWTDKAFEPDFPIDGLLIYECHVGMGLEVEAVGTYLAFADEILPKIKNLGYNAIQLMAVMEHPYYGSFGYHVSSFFCPSSRFGTPEDLKYLVNKAHELGLAVIMDVVHSHAVQNVSEGLNAFDGSDHQYFHEGPRGYHEVWDSKLFDYGKWEVKRFLLSNLKYWLEEFHFDGFRFDGVTSMLYFHHGLTTFDHFEKYFHKDVDWDAIIYLQLANALIKEVKPSAISIAEDVSGMPGLCRLPAEGGVGFDYRLAMGVPDFFIKMLKEKKDEEWDILEFWKELSDRRYKEKTIAYAESHDQALVGDKSIAFWLMDKEMYFHMQVDDENIIIDRGIALHKLLRLFTIGLGGEGYLNFMGNEFGHPEWVDFPREGNNWSYQYARRQWSLAEDKKLKYQYLLNWDKAMIAVMKKYHVLCSPFADQVHADPENKVIVFTRGALLFAFSFNPQTAIADYKFRAPYMGQYRLVLNSDDKQFGGFGRIDNSMAYFTDQKQLLSIYMTNRTALVFEKFD</sequence>
<accession>A0A0H4PG66</accession>
<dbReference type="GO" id="GO:0004553">
    <property type="term" value="F:hydrolase activity, hydrolyzing O-glycosyl compounds"/>
    <property type="evidence" value="ECO:0007669"/>
    <property type="project" value="InterPro"/>
</dbReference>
<feature type="active site" description="Nucleophile" evidence="8">
    <location>
        <position position="333"/>
    </location>
</feature>
<feature type="active site" description="Proton donor" evidence="8">
    <location>
        <position position="386"/>
    </location>
</feature>
<dbReference type="SUPFAM" id="SSF51445">
    <property type="entry name" value="(Trans)glycosidases"/>
    <property type="match status" value="1"/>
</dbReference>
<dbReference type="GO" id="GO:0005978">
    <property type="term" value="P:glycogen biosynthetic process"/>
    <property type="evidence" value="ECO:0007669"/>
    <property type="project" value="InterPro"/>
</dbReference>
<dbReference type="AlphaFoldDB" id="A0A0H4PG66"/>
<dbReference type="InterPro" id="IPR037439">
    <property type="entry name" value="Branching_enzy"/>
</dbReference>
<dbReference type="FunFam" id="3.20.20.80:FF:000001">
    <property type="entry name" value="1,4-alpha-glucan branching enzyme"/>
    <property type="match status" value="1"/>
</dbReference>
<dbReference type="PANTHER" id="PTHR43651:SF3">
    <property type="entry name" value="1,4-ALPHA-GLUCAN-BRANCHING ENZYME"/>
    <property type="match status" value="1"/>
</dbReference>
<dbReference type="Gene3D" id="2.60.40.1180">
    <property type="entry name" value="Golgi alpha-mannosidase II"/>
    <property type="match status" value="1"/>
</dbReference>
<dbReference type="GO" id="GO:0005737">
    <property type="term" value="C:cytoplasm"/>
    <property type="evidence" value="ECO:0007669"/>
    <property type="project" value="TreeGrafter"/>
</dbReference>
<dbReference type="InterPro" id="IPR004193">
    <property type="entry name" value="Glyco_hydro_13_N"/>
</dbReference>
<dbReference type="InterPro" id="IPR006048">
    <property type="entry name" value="A-amylase/branching_C"/>
</dbReference>
<dbReference type="CDD" id="cd11321">
    <property type="entry name" value="AmyAc_bac_euk_BE"/>
    <property type="match status" value="1"/>
</dbReference>
<dbReference type="GO" id="GO:0043169">
    <property type="term" value="F:cation binding"/>
    <property type="evidence" value="ECO:0007669"/>
    <property type="project" value="InterPro"/>
</dbReference>
<dbReference type="EMBL" id="CP012040">
    <property type="protein sequence ID" value="AKP53224.1"/>
    <property type="molecule type" value="Genomic_DNA"/>
</dbReference>
<protein>
    <recommendedName>
        <fullName evidence="4">1,4-alpha-glucan branching enzyme</fullName>
        <ecNumber evidence="4">2.4.1.18</ecNumber>
    </recommendedName>
</protein>
<dbReference type="SUPFAM" id="SSF51011">
    <property type="entry name" value="Glycosyl hydrolase domain"/>
    <property type="match status" value="1"/>
</dbReference>
<evidence type="ECO:0000256" key="4">
    <source>
        <dbReference type="ARBA" id="ARBA00012541"/>
    </source>
</evidence>